<reference evidence="2 3" key="1">
    <citation type="submission" date="2024-02" db="EMBL/GenBank/DDBJ databases">
        <title>Bacteria isolated from the canopy kelp, Nereocystis luetkeana.</title>
        <authorList>
            <person name="Pfister C.A."/>
            <person name="Younker I.T."/>
            <person name="Light S.H."/>
        </authorList>
    </citation>
    <scope>NUCLEOTIDE SEQUENCE [LARGE SCALE GENOMIC DNA]</scope>
    <source>
        <strain evidence="2 3">TI.2.07</strain>
    </source>
</reference>
<dbReference type="RefSeq" id="WP_341627815.1">
    <property type="nucleotide sequence ID" value="NZ_JBAKBA010000017.1"/>
</dbReference>
<evidence type="ECO:0000313" key="3">
    <source>
        <dbReference type="Proteomes" id="UP001366060"/>
    </source>
</evidence>
<feature type="region of interest" description="Disordered" evidence="1">
    <location>
        <begin position="16"/>
        <end position="39"/>
    </location>
</feature>
<dbReference type="EMBL" id="JBAKBA010000017">
    <property type="protein sequence ID" value="MEL0659245.1"/>
    <property type="molecule type" value="Genomic_DNA"/>
</dbReference>
<comment type="caution">
    <text evidence="2">The sequence shown here is derived from an EMBL/GenBank/DDBJ whole genome shotgun (WGS) entry which is preliminary data.</text>
</comment>
<protein>
    <recommendedName>
        <fullName evidence="4">Flagellar biosynthesis anti-sigma factor FlgM</fullName>
    </recommendedName>
</protein>
<sequence length="100" mass="11062">MAIYNNISMTNIPINTGNVSQVKKNDNAPHVSEVSPVTKKTDSTEFSLVLSSQQEESINDTLGYDQPSAKGRGALDAYQQVATQERRDQLIESMSFHFVV</sequence>
<accession>A0ABU9HBS8</accession>
<evidence type="ECO:0000256" key="1">
    <source>
        <dbReference type="SAM" id="MobiDB-lite"/>
    </source>
</evidence>
<dbReference type="Proteomes" id="UP001366060">
    <property type="component" value="Unassembled WGS sequence"/>
</dbReference>
<evidence type="ECO:0000313" key="2">
    <source>
        <dbReference type="EMBL" id="MEL0659245.1"/>
    </source>
</evidence>
<proteinExistence type="predicted"/>
<organism evidence="2 3">
    <name type="scientific">Psychromonas arctica</name>
    <dbReference type="NCBI Taxonomy" id="168275"/>
    <lineage>
        <taxon>Bacteria</taxon>
        <taxon>Pseudomonadati</taxon>
        <taxon>Pseudomonadota</taxon>
        <taxon>Gammaproteobacteria</taxon>
        <taxon>Alteromonadales</taxon>
        <taxon>Psychromonadaceae</taxon>
        <taxon>Psychromonas</taxon>
    </lineage>
</organism>
<keyword evidence="3" id="KW-1185">Reference proteome</keyword>
<evidence type="ECO:0008006" key="4">
    <source>
        <dbReference type="Google" id="ProtNLM"/>
    </source>
</evidence>
<gene>
    <name evidence="2" type="ORF">V6255_08840</name>
</gene>
<name>A0ABU9HBS8_9GAMM</name>